<organism evidence="1 2">
    <name type="scientific">Halogeometricum luteum</name>
    <dbReference type="NCBI Taxonomy" id="2950537"/>
    <lineage>
        <taxon>Archaea</taxon>
        <taxon>Methanobacteriati</taxon>
        <taxon>Methanobacteriota</taxon>
        <taxon>Stenosarchaea group</taxon>
        <taxon>Halobacteria</taxon>
        <taxon>Halobacteriales</taxon>
        <taxon>Haloferacaceae</taxon>
        <taxon>Halogeometricum</taxon>
    </lineage>
</organism>
<name>A0ABU2G8V4_9EURY</name>
<accession>A0ABU2G8V4</accession>
<protein>
    <submittedName>
        <fullName evidence="1">Uncharacterized protein</fullName>
    </submittedName>
</protein>
<reference evidence="1 2" key="1">
    <citation type="submission" date="2022-06" db="EMBL/GenBank/DDBJ databases">
        <title>Halogeometricum sp. a new haloarchaeum isolate from saline soil.</title>
        <authorList>
            <person name="Strakova D."/>
            <person name="Galisteo C."/>
            <person name="Sanchez-Porro C."/>
            <person name="Ventosa A."/>
        </authorList>
    </citation>
    <scope>NUCLEOTIDE SEQUENCE [LARGE SCALE GENOMIC DNA]</scope>
    <source>
        <strain evidence="2">S3BR25-2</strain>
    </source>
</reference>
<evidence type="ECO:0000313" key="2">
    <source>
        <dbReference type="Proteomes" id="UP001254813"/>
    </source>
</evidence>
<dbReference type="Proteomes" id="UP001254813">
    <property type="component" value="Unassembled WGS sequence"/>
</dbReference>
<comment type="caution">
    <text evidence="1">The sequence shown here is derived from an EMBL/GenBank/DDBJ whole genome shotgun (WGS) entry which is preliminary data.</text>
</comment>
<dbReference type="EMBL" id="JAMQOQ010000007">
    <property type="protein sequence ID" value="MDS0296683.1"/>
    <property type="molecule type" value="Genomic_DNA"/>
</dbReference>
<gene>
    <name evidence="1" type="ORF">NDI79_21170</name>
</gene>
<dbReference type="RefSeq" id="WP_310930689.1">
    <property type="nucleotide sequence ID" value="NZ_JAMQOQ010000007.1"/>
</dbReference>
<sequence>MTTAVEDECPVCNSSQRAKERFAVAKVAEHILEKARRDQDHQQWIDEYTTNGTLAEIREALEQHDRPRQ</sequence>
<evidence type="ECO:0000313" key="1">
    <source>
        <dbReference type="EMBL" id="MDS0296683.1"/>
    </source>
</evidence>
<proteinExistence type="predicted"/>
<keyword evidence="2" id="KW-1185">Reference proteome</keyword>